<dbReference type="AlphaFoldDB" id="A0A9J6P730"/>
<feature type="transmembrane region" description="Helical" evidence="8">
    <location>
        <begin position="467"/>
        <end position="490"/>
    </location>
</feature>
<accession>A0A9J6P730</accession>
<evidence type="ECO:0000256" key="2">
    <source>
        <dbReference type="ARBA" id="ARBA00022475"/>
    </source>
</evidence>
<dbReference type="RefSeq" id="WP_250861863.1">
    <property type="nucleotide sequence ID" value="NZ_JAGSOJ010000007.1"/>
</dbReference>
<dbReference type="PANTHER" id="PTHR42682">
    <property type="entry name" value="HYDROGENASE-4 COMPONENT F"/>
    <property type="match status" value="1"/>
</dbReference>
<dbReference type="PANTHER" id="PTHR42682:SF4">
    <property type="entry name" value="NADH-UBIQUINONE_PLASTOQUINONE"/>
    <property type="match status" value="1"/>
</dbReference>
<proteinExistence type="predicted"/>
<dbReference type="Pfam" id="PF00361">
    <property type="entry name" value="Proton_antipo_M"/>
    <property type="match status" value="1"/>
</dbReference>
<sequence>MSNTSNLPIIAIFVPFFSAFVIALIGEKGKKISKCIAILATLVAFIAITCMIVPIWSDGGIITYWLGNWSPDKLWAIGIGIEVDGFGLLVGLIIGTTCLLSSIYAFRYMDKDNGLEKYYSMFLLLCGSMIAFVFSGDLFNMYVMLEIMTFAAIGLTAFRNHKYKAIEASFKYIVIGSLGSALILLGTVLLYSKVHTLNLAQISALMHKQGFDATSNMALALMLTGYAVKAFLVPCHTWPPDAHMAAPSSISMLLSGVMSKTGVYGLIRILFMLYRGQALNNEFMGALIIVWGTLTMVVGAVMAIQQYDFKRLLAYSSVSQLGYVVVAFGVGLLDRPGINIIGTFGGVYHMINHATFKSLLFLCAGVMIYRAGTTDIREMGGFSKKMPITTLFFLIGAASIAGIPPFNGFVSKWLIYQATFEAGYWPVTVIALVVSVITLAYFVKLGQSVFFGDMNKKKWENLKEAPAWMLVPMGVLAALCSVQGTVWEFIAEKVIQPVTYSIYNINNYIDVMFEEGYAASMFGNDIAIPSMTKKMAGYYSPINWLILFVILLVGFMVIAAFNVKRHTTSQANIDDTKYDIFTGGEAEEHSHMAGNDLFWGLKHQFKPFFDGMKNAHSGIVNDYVLWVVGTLAVVIIYVFIVL</sequence>
<feature type="transmembrane region" description="Helical" evidence="8">
    <location>
        <begin position="350"/>
        <end position="369"/>
    </location>
</feature>
<dbReference type="GO" id="GO:0016491">
    <property type="term" value="F:oxidoreductase activity"/>
    <property type="evidence" value="ECO:0007669"/>
    <property type="project" value="UniProtKB-KW"/>
</dbReference>
<feature type="transmembrane region" description="Helical" evidence="8">
    <location>
        <begin position="422"/>
        <end position="446"/>
    </location>
</feature>
<reference evidence="10" key="2">
    <citation type="submission" date="2021-04" db="EMBL/GenBank/DDBJ databases">
        <authorList>
            <person name="Dong X."/>
        </authorList>
    </citation>
    <scope>NUCLEOTIDE SEQUENCE</scope>
    <source>
        <strain evidence="10">ZWT</strain>
    </source>
</reference>
<keyword evidence="2" id="KW-1003">Cell membrane</keyword>
<keyword evidence="3 7" id="KW-0812">Transmembrane</keyword>
<evidence type="ECO:0000259" key="9">
    <source>
        <dbReference type="Pfam" id="PF00361"/>
    </source>
</evidence>
<feature type="transmembrane region" description="Helical" evidence="8">
    <location>
        <begin position="312"/>
        <end position="330"/>
    </location>
</feature>
<evidence type="ECO:0000256" key="6">
    <source>
        <dbReference type="ARBA" id="ARBA00023136"/>
    </source>
</evidence>
<evidence type="ECO:0000256" key="5">
    <source>
        <dbReference type="ARBA" id="ARBA00023002"/>
    </source>
</evidence>
<keyword evidence="4 8" id="KW-1133">Transmembrane helix</keyword>
<dbReference type="PRINTS" id="PR01434">
    <property type="entry name" value="NADHDHGNASE5"/>
</dbReference>
<feature type="transmembrane region" description="Helical" evidence="8">
    <location>
        <begin position="6"/>
        <end position="25"/>
    </location>
</feature>
<reference evidence="10" key="1">
    <citation type="journal article" date="2021" name="mSystems">
        <title>Bacteria and Archaea Synergistically Convert Glycine Betaine to Biogenic Methane in the Formosa Cold Seep of the South China Sea.</title>
        <authorList>
            <person name="Li L."/>
            <person name="Zhang W."/>
            <person name="Zhang S."/>
            <person name="Song L."/>
            <person name="Sun Q."/>
            <person name="Zhang H."/>
            <person name="Xiang H."/>
            <person name="Dong X."/>
        </authorList>
    </citation>
    <scope>NUCLEOTIDE SEQUENCE</scope>
    <source>
        <strain evidence="10">ZWT</strain>
    </source>
</reference>
<feature type="transmembrane region" description="Helical" evidence="8">
    <location>
        <begin position="86"/>
        <end position="106"/>
    </location>
</feature>
<dbReference type="EMBL" id="JAGSOJ010000007">
    <property type="protein sequence ID" value="MCM1992690.1"/>
    <property type="molecule type" value="Genomic_DNA"/>
</dbReference>
<comment type="subcellular location">
    <subcellularLocation>
        <location evidence="1">Cell membrane</location>
        <topology evidence="1">Multi-pass membrane protein</topology>
    </subcellularLocation>
    <subcellularLocation>
        <location evidence="7">Membrane</location>
        <topology evidence="7">Multi-pass membrane protein</topology>
    </subcellularLocation>
</comment>
<feature type="transmembrane region" description="Helical" evidence="8">
    <location>
        <begin position="170"/>
        <end position="191"/>
    </location>
</feature>
<evidence type="ECO:0000256" key="8">
    <source>
        <dbReference type="SAM" id="Phobius"/>
    </source>
</evidence>
<evidence type="ECO:0000256" key="1">
    <source>
        <dbReference type="ARBA" id="ARBA00004651"/>
    </source>
</evidence>
<feature type="transmembrane region" description="Helical" evidence="8">
    <location>
        <begin position="118"/>
        <end position="135"/>
    </location>
</feature>
<evidence type="ECO:0000313" key="11">
    <source>
        <dbReference type="Proteomes" id="UP001056429"/>
    </source>
</evidence>
<feature type="transmembrane region" description="Helical" evidence="8">
    <location>
        <begin position="390"/>
        <end position="410"/>
    </location>
</feature>
<evidence type="ECO:0000256" key="4">
    <source>
        <dbReference type="ARBA" id="ARBA00022989"/>
    </source>
</evidence>
<organism evidence="10 11">
    <name type="scientific">Oceanirhabdus seepicola</name>
    <dbReference type="NCBI Taxonomy" id="2828781"/>
    <lineage>
        <taxon>Bacteria</taxon>
        <taxon>Bacillati</taxon>
        <taxon>Bacillota</taxon>
        <taxon>Clostridia</taxon>
        <taxon>Eubacteriales</taxon>
        <taxon>Clostridiaceae</taxon>
        <taxon>Oceanirhabdus</taxon>
    </lineage>
</organism>
<gene>
    <name evidence="10" type="ORF">KDK92_23485</name>
</gene>
<keyword evidence="11" id="KW-1185">Reference proteome</keyword>
<evidence type="ECO:0000256" key="7">
    <source>
        <dbReference type="RuleBase" id="RU000320"/>
    </source>
</evidence>
<feature type="transmembrane region" description="Helical" evidence="8">
    <location>
        <begin position="623"/>
        <end position="640"/>
    </location>
</feature>
<feature type="transmembrane region" description="Helical" evidence="8">
    <location>
        <begin position="217"/>
        <end position="238"/>
    </location>
</feature>
<dbReference type="Proteomes" id="UP001056429">
    <property type="component" value="Unassembled WGS sequence"/>
</dbReference>
<dbReference type="GO" id="GO:0005886">
    <property type="term" value="C:plasma membrane"/>
    <property type="evidence" value="ECO:0007669"/>
    <property type="project" value="UniProtKB-SubCell"/>
</dbReference>
<evidence type="ECO:0000256" key="3">
    <source>
        <dbReference type="ARBA" id="ARBA00022692"/>
    </source>
</evidence>
<keyword evidence="5" id="KW-0560">Oxidoreductase</keyword>
<feature type="transmembrane region" description="Helical" evidence="8">
    <location>
        <begin position="250"/>
        <end position="271"/>
    </location>
</feature>
<dbReference type="InterPro" id="IPR052175">
    <property type="entry name" value="ComplexI-like_HydComp"/>
</dbReference>
<feature type="transmembrane region" description="Helical" evidence="8">
    <location>
        <begin position="37"/>
        <end position="66"/>
    </location>
</feature>
<evidence type="ECO:0000313" key="10">
    <source>
        <dbReference type="EMBL" id="MCM1992690.1"/>
    </source>
</evidence>
<keyword evidence="6 8" id="KW-0472">Membrane</keyword>
<feature type="transmembrane region" description="Helical" evidence="8">
    <location>
        <begin position="542"/>
        <end position="563"/>
    </location>
</feature>
<feature type="transmembrane region" description="Helical" evidence="8">
    <location>
        <begin position="283"/>
        <end position="305"/>
    </location>
</feature>
<comment type="caution">
    <text evidence="10">The sequence shown here is derived from an EMBL/GenBank/DDBJ whole genome shotgun (WGS) entry which is preliminary data.</text>
</comment>
<name>A0A9J6P730_9CLOT</name>
<dbReference type="InterPro" id="IPR001750">
    <property type="entry name" value="ND/Mrp_TM"/>
</dbReference>
<protein>
    <recommendedName>
        <fullName evidence="9">NADH:quinone oxidoreductase/Mrp antiporter transmembrane domain-containing protein</fullName>
    </recommendedName>
</protein>
<feature type="domain" description="NADH:quinone oxidoreductase/Mrp antiporter transmembrane" evidence="9">
    <location>
        <begin position="135"/>
        <end position="438"/>
    </location>
</feature>